<protein>
    <submittedName>
        <fullName evidence="2">Uncharacterized protein</fullName>
    </submittedName>
</protein>
<organism evidence="2 3">
    <name type="scientific">Paralvinella palmiformis</name>
    <dbReference type="NCBI Taxonomy" id="53620"/>
    <lineage>
        <taxon>Eukaryota</taxon>
        <taxon>Metazoa</taxon>
        <taxon>Spiralia</taxon>
        <taxon>Lophotrochozoa</taxon>
        <taxon>Annelida</taxon>
        <taxon>Polychaeta</taxon>
        <taxon>Sedentaria</taxon>
        <taxon>Canalipalpata</taxon>
        <taxon>Terebellida</taxon>
        <taxon>Terebelliformia</taxon>
        <taxon>Alvinellidae</taxon>
        <taxon>Paralvinella</taxon>
    </lineage>
</organism>
<feature type="compositionally biased region" description="Polar residues" evidence="1">
    <location>
        <begin position="57"/>
        <end position="66"/>
    </location>
</feature>
<sequence>MKLDCVYCEVVQGMATKVRHNCDANMNSVGSNTSYMMNPYQVAGSPSRSVASPAGNRKTSGLNRNGSGEPKKSNVLSSMSYRDNTHCREKSPPRENNGFQPAFEDFDQPPSPTGSNYRDDRIQNDLLDEICSDIGIKDATDLDIFDFDANTDQYIISQTHLPDDLECLDETITFGDIRPEQYTDFSIPGPMQKSKGIGQHGDSKEAQLTPINQRPVSDEVKTASQELAYSDCLASPTVSSTCPGSHSGKHIPRPASQGSGVGSPAIHSTSLPGQSGGSMMDDLKDIKELKKELKKGIKMLESPVPSPSLSCGSRGPPSVECLGKFGPPSVNNERNDVSSTTPGPTEDSTSSCMLSSSPDRKPSYVKSSSHSSYPPCQVTASTSSTASKMSQFCGQSGSSQCTKPSSLATHSQPSPHDLGYSSSSSVGTGSHCGAQPSLDPLTKDKVYRFLDSQPPDVVKPNHHLRSELNIQQSTAACCQTSTDYFQWQ</sequence>
<evidence type="ECO:0000313" key="2">
    <source>
        <dbReference type="EMBL" id="KAK2149952.1"/>
    </source>
</evidence>
<feature type="compositionally biased region" description="Polar residues" evidence="1">
    <location>
        <begin position="329"/>
        <end position="357"/>
    </location>
</feature>
<feature type="region of interest" description="Disordered" evidence="1">
    <location>
        <begin position="239"/>
        <end position="281"/>
    </location>
</feature>
<comment type="caution">
    <text evidence="2">The sequence shown here is derived from an EMBL/GenBank/DDBJ whole genome shotgun (WGS) entry which is preliminary data.</text>
</comment>
<feature type="compositionally biased region" description="Basic and acidic residues" evidence="1">
    <location>
        <begin position="83"/>
        <end position="93"/>
    </location>
</feature>
<dbReference type="Proteomes" id="UP001208570">
    <property type="component" value="Unassembled WGS sequence"/>
</dbReference>
<proteinExistence type="predicted"/>
<feature type="region of interest" description="Disordered" evidence="1">
    <location>
        <begin position="186"/>
        <end position="222"/>
    </location>
</feature>
<feature type="compositionally biased region" description="Low complexity" evidence="1">
    <location>
        <begin position="364"/>
        <end position="380"/>
    </location>
</feature>
<reference evidence="2" key="1">
    <citation type="journal article" date="2023" name="Mol. Biol. Evol.">
        <title>Third-Generation Sequencing Reveals the Adaptive Role of the Epigenome in Three Deep-Sea Polychaetes.</title>
        <authorList>
            <person name="Perez M."/>
            <person name="Aroh O."/>
            <person name="Sun Y."/>
            <person name="Lan Y."/>
            <person name="Juniper S.K."/>
            <person name="Young C.R."/>
            <person name="Angers B."/>
            <person name="Qian P.Y."/>
        </authorList>
    </citation>
    <scope>NUCLEOTIDE SEQUENCE</scope>
    <source>
        <strain evidence="2">P08H-3</strain>
    </source>
</reference>
<dbReference type="EMBL" id="JAODUP010000429">
    <property type="protein sequence ID" value="KAK2149952.1"/>
    <property type="molecule type" value="Genomic_DNA"/>
</dbReference>
<dbReference type="AlphaFoldDB" id="A0AAD9JB52"/>
<accession>A0AAD9JB52</accession>
<feature type="compositionally biased region" description="Polar residues" evidence="1">
    <location>
        <begin position="402"/>
        <end position="414"/>
    </location>
</feature>
<feature type="region of interest" description="Disordered" evidence="1">
    <location>
        <begin position="398"/>
        <end position="437"/>
    </location>
</feature>
<feature type="region of interest" description="Disordered" evidence="1">
    <location>
        <begin position="320"/>
        <end position="380"/>
    </location>
</feature>
<feature type="region of interest" description="Disordered" evidence="1">
    <location>
        <begin position="39"/>
        <end position="120"/>
    </location>
</feature>
<name>A0AAD9JB52_9ANNE</name>
<evidence type="ECO:0000256" key="1">
    <source>
        <dbReference type="SAM" id="MobiDB-lite"/>
    </source>
</evidence>
<keyword evidence="3" id="KW-1185">Reference proteome</keyword>
<gene>
    <name evidence="2" type="ORF">LSH36_429g00022</name>
</gene>
<evidence type="ECO:0000313" key="3">
    <source>
        <dbReference type="Proteomes" id="UP001208570"/>
    </source>
</evidence>